<organism evidence="2 3">
    <name type="scientific">Actinia tenebrosa</name>
    <name type="common">Australian red waratah sea anemone</name>
    <dbReference type="NCBI Taxonomy" id="6105"/>
    <lineage>
        <taxon>Eukaryota</taxon>
        <taxon>Metazoa</taxon>
        <taxon>Cnidaria</taxon>
        <taxon>Anthozoa</taxon>
        <taxon>Hexacorallia</taxon>
        <taxon>Actiniaria</taxon>
        <taxon>Actiniidae</taxon>
        <taxon>Actinia</taxon>
    </lineage>
</organism>
<dbReference type="GeneID" id="116308264"/>
<keyword evidence="1" id="KW-0472">Membrane</keyword>
<protein>
    <submittedName>
        <fullName evidence="3">Uncharacterized protein LOC116308264</fullName>
    </submittedName>
</protein>
<reference evidence="3" key="1">
    <citation type="submission" date="2025-08" db="UniProtKB">
        <authorList>
            <consortium name="RefSeq"/>
        </authorList>
    </citation>
    <scope>IDENTIFICATION</scope>
    <source>
        <tissue evidence="3">Tentacle</tissue>
    </source>
</reference>
<evidence type="ECO:0000313" key="2">
    <source>
        <dbReference type="Proteomes" id="UP000515163"/>
    </source>
</evidence>
<evidence type="ECO:0000313" key="3">
    <source>
        <dbReference type="RefSeq" id="XP_031574508.1"/>
    </source>
</evidence>
<feature type="transmembrane region" description="Helical" evidence="1">
    <location>
        <begin position="208"/>
        <end position="230"/>
    </location>
</feature>
<dbReference type="AlphaFoldDB" id="A0A6P8J9U1"/>
<dbReference type="OrthoDB" id="5960246at2759"/>
<feature type="transmembrane region" description="Helical" evidence="1">
    <location>
        <begin position="136"/>
        <end position="155"/>
    </location>
</feature>
<feature type="transmembrane region" description="Helical" evidence="1">
    <location>
        <begin position="96"/>
        <end position="116"/>
    </location>
</feature>
<accession>A0A6P8J9U1</accession>
<dbReference type="RefSeq" id="XP_031574508.1">
    <property type="nucleotide sequence ID" value="XM_031718648.1"/>
</dbReference>
<feature type="transmembrane region" description="Helical" evidence="1">
    <location>
        <begin position="161"/>
        <end position="187"/>
    </location>
</feature>
<keyword evidence="1" id="KW-0812">Transmembrane</keyword>
<name>A0A6P8J9U1_ACTTE</name>
<evidence type="ECO:0000256" key="1">
    <source>
        <dbReference type="SAM" id="Phobius"/>
    </source>
</evidence>
<keyword evidence="1" id="KW-1133">Transmembrane helix</keyword>
<keyword evidence="2" id="KW-1185">Reference proteome</keyword>
<dbReference type="InParanoid" id="A0A6P8J9U1"/>
<dbReference type="KEGG" id="aten:116308264"/>
<sequence length="296" mass="34252">MEKKDLISPLLWDAENGRVSGEEIRDPNALQTKTNKVNNNILKKISMVLYVIFLFGRLFMLIIYIGRAINCCTKETKASFQCSSGAFVPHDMEVEMLWILSSVINMAICLRLMFYWNGAVSGMKKLVQKLFKLPGFWSLIFLFLVSCSGFCIMTIKNNTSLYQIASFFLFGAQNLFITTTVAVLNYTQVYHFMILEGYRRELRIIIKLTHVLLFMEFFSLFLIGTMQFGFQVTGLDYSADASSSFRKVFGEMRRFGELIFYYNIQKFLWTKLFVDNRNILSLMQLLCEPHQGDGFA</sequence>
<dbReference type="Proteomes" id="UP000515163">
    <property type="component" value="Unplaced"/>
</dbReference>
<proteinExistence type="predicted"/>
<feature type="transmembrane region" description="Helical" evidence="1">
    <location>
        <begin position="47"/>
        <end position="66"/>
    </location>
</feature>
<gene>
    <name evidence="3" type="primary">LOC116308264</name>
</gene>